<evidence type="ECO:0000313" key="1">
    <source>
        <dbReference type="EMBL" id="QMR42830.1"/>
    </source>
</evidence>
<accession>A0AAP9U808</accession>
<dbReference type="EMBL" id="CP055905">
    <property type="protein sequence ID" value="QMR42830.1"/>
    <property type="molecule type" value="Genomic_DNA"/>
</dbReference>
<gene>
    <name evidence="1" type="ORF">HV331_25205</name>
</gene>
<dbReference type="Proteomes" id="UP000514462">
    <property type="component" value="Plasmid pRHBSTW-00938_2"/>
</dbReference>
<protein>
    <submittedName>
        <fullName evidence="1">Uncharacterized protein</fullName>
    </submittedName>
</protein>
<reference evidence="2" key="1">
    <citation type="submission" date="2020-06" db="EMBL/GenBank/DDBJ databases">
        <title>REHAB project genomes.</title>
        <authorList>
            <person name="Shaw L.P."/>
        </authorList>
    </citation>
    <scope>NUCLEOTIDE SEQUENCE [LARGE SCALE GENOMIC DNA]</scope>
    <source>
        <strain evidence="2">RHBSTW-00938</strain>
        <plasmid evidence="2">prhbstw-00938_2</plasmid>
    </source>
</reference>
<evidence type="ECO:0000313" key="2">
    <source>
        <dbReference type="Proteomes" id="UP000514462"/>
    </source>
</evidence>
<organism evidence="1 2">
    <name type="scientific">Klebsiella aerogenes</name>
    <name type="common">Enterobacter aerogenes</name>
    <dbReference type="NCBI Taxonomy" id="548"/>
    <lineage>
        <taxon>Bacteria</taxon>
        <taxon>Pseudomonadati</taxon>
        <taxon>Pseudomonadota</taxon>
        <taxon>Gammaproteobacteria</taxon>
        <taxon>Enterobacterales</taxon>
        <taxon>Enterobacteriaceae</taxon>
        <taxon>Klebsiella/Raoultella group</taxon>
        <taxon>Klebsiella</taxon>
    </lineage>
</organism>
<dbReference type="RefSeq" id="WP_182015605.1">
    <property type="nucleotide sequence ID" value="NZ_CP055905.1"/>
</dbReference>
<geneLocation type="plasmid" evidence="2">
    <name>prhbstw-00938_2</name>
</geneLocation>
<dbReference type="AlphaFoldDB" id="A0AAP9U808"/>
<keyword evidence="1" id="KW-0614">Plasmid</keyword>
<name>A0AAP9U808_KLEAE</name>
<proteinExistence type="predicted"/>
<sequence length="71" mass="7500">MDVGGSQLIGRAECTEKKAVNAHRITGTQTLVEAGHYTAQFVVAAESCSDVMDALPKVVSAILLLTALIRE</sequence>